<accession>A0A059WKL2</accession>
<proteinExistence type="predicted"/>
<sequence>MANSAGKVPACRRSPAAVTLTPAGADQLAARTRAHETRLDAALASLDEPDRARAALPALFHLAAFLEDADG</sequence>
<comment type="caution">
    <text evidence="1">The sequence shown here is derived from an EMBL/GenBank/DDBJ whole genome shotgun (WGS) entry which is preliminary data.</text>
</comment>
<dbReference type="AlphaFoldDB" id="A0A059WKL2"/>
<gene>
    <name evidence="1" type="ORF">SALB_00267</name>
</gene>
<name>A0A059WKL2_STRNR</name>
<organism evidence="1 2">
    <name type="scientific">Streptomyces noursei</name>
    <name type="common">Streptomyces albulus</name>
    <dbReference type="NCBI Taxonomy" id="1971"/>
    <lineage>
        <taxon>Bacteria</taxon>
        <taxon>Bacillati</taxon>
        <taxon>Actinomycetota</taxon>
        <taxon>Actinomycetes</taxon>
        <taxon>Kitasatosporales</taxon>
        <taxon>Streptomycetaceae</taxon>
        <taxon>Streptomyces</taxon>
    </lineage>
</organism>
<dbReference type="Proteomes" id="UP000288351">
    <property type="component" value="Unassembled WGS sequence"/>
</dbReference>
<protein>
    <submittedName>
        <fullName evidence="1">Uncharacterized protein</fullName>
    </submittedName>
</protein>
<dbReference type="EMBL" id="BHXC01000001">
    <property type="protein sequence ID" value="GCB87616.1"/>
    <property type="molecule type" value="Genomic_DNA"/>
</dbReference>
<evidence type="ECO:0000313" key="1">
    <source>
        <dbReference type="EMBL" id="GCB87616.1"/>
    </source>
</evidence>
<reference evidence="1 2" key="1">
    <citation type="journal article" date="2019" name="Microbiol. Resour. Announc.">
        <title>Draft Genome Sequence of the Most Traditional epsilon-Poly-l-Lysine Producer, Streptomyces albulus NBRC14147.</title>
        <authorList>
            <person name="Yamanaka K."/>
            <person name="Hamano Y."/>
        </authorList>
    </citation>
    <scope>NUCLEOTIDE SEQUENCE [LARGE SCALE GENOMIC DNA]</scope>
    <source>
        <strain evidence="1 2">NBRC 14147</strain>
    </source>
</reference>
<evidence type="ECO:0000313" key="2">
    <source>
        <dbReference type="Proteomes" id="UP000288351"/>
    </source>
</evidence>